<dbReference type="InterPro" id="IPR029063">
    <property type="entry name" value="SAM-dependent_MTases_sf"/>
</dbReference>
<dbReference type="Pfam" id="PF12796">
    <property type="entry name" value="Ank_2"/>
    <property type="match status" value="1"/>
</dbReference>
<organism evidence="2 3">
    <name type="scientific">Malassezia globosa (strain ATCC MYA-4612 / CBS 7966)</name>
    <name type="common">Dandruff-associated fungus</name>
    <dbReference type="NCBI Taxonomy" id="425265"/>
    <lineage>
        <taxon>Eukaryota</taxon>
        <taxon>Fungi</taxon>
        <taxon>Dikarya</taxon>
        <taxon>Basidiomycota</taxon>
        <taxon>Ustilaginomycotina</taxon>
        <taxon>Malasseziomycetes</taxon>
        <taxon>Malasseziales</taxon>
        <taxon>Malasseziaceae</taxon>
        <taxon>Malassezia</taxon>
    </lineage>
</organism>
<dbReference type="STRING" id="425265.A8Q0T9"/>
<evidence type="ECO:0000256" key="1">
    <source>
        <dbReference type="PROSITE-ProRule" id="PRU00023"/>
    </source>
</evidence>
<evidence type="ECO:0000313" key="2">
    <source>
        <dbReference type="EMBL" id="EDP43868.1"/>
    </source>
</evidence>
<dbReference type="GO" id="GO:0005737">
    <property type="term" value="C:cytoplasm"/>
    <property type="evidence" value="ECO:0007669"/>
    <property type="project" value="TreeGrafter"/>
</dbReference>
<dbReference type="KEGG" id="mgl:MGL_2081"/>
<dbReference type="FunCoup" id="A8Q0T9">
    <property type="interactions" value="267"/>
</dbReference>
<dbReference type="Gene3D" id="1.25.40.20">
    <property type="entry name" value="Ankyrin repeat-containing domain"/>
    <property type="match status" value="1"/>
</dbReference>
<dbReference type="SUPFAM" id="SSF48403">
    <property type="entry name" value="Ankyrin repeat"/>
    <property type="match status" value="1"/>
</dbReference>
<comment type="caution">
    <text evidence="2">The sequence shown here is derived from an EMBL/GenBank/DDBJ whole genome shotgun (WGS) entry which is preliminary data.</text>
</comment>
<gene>
    <name evidence="2" type="ORF">MGL_2081</name>
</gene>
<dbReference type="OrthoDB" id="19014at2759"/>
<dbReference type="InterPro" id="IPR051038">
    <property type="entry name" value="RMT2/GAMT_Mtase"/>
</dbReference>
<evidence type="ECO:0000313" key="3">
    <source>
        <dbReference type="Proteomes" id="UP000008837"/>
    </source>
</evidence>
<dbReference type="PANTHER" id="PTHR32379">
    <property type="entry name" value="GUANIDINOACETATE N-METHYLTRANSFERASE"/>
    <property type="match status" value="1"/>
</dbReference>
<dbReference type="RefSeq" id="XP_001731082.1">
    <property type="nucleotide sequence ID" value="XM_001731030.1"/>
</dbReference>
<dbReference type="GO" id="GO:0005634">
    <property type="term" value="C:nucleus"/>
    <property type="evidence" value="ECO:0007669"/>
    <property type="project" value="TreeGrafter"/>
</dbReference>
<accession>A8Q0T9</accession>
<dbReference type="InterPro" id="IPR002110">
    <property type="entry name" value="Ankyrin_rpt"/>
</dbReference>
<proteinExistence type="predicted"/>
<dbReference type="OMA" id="YWVVDNY"/>
<feature type="repeat" description="ANK" evidence="1">
    <location>
        <begin position="52"/>
        <end position="84"/>
    </location>
</feature>
<dbReference type="EMBL" id="AAYY01000006">
    <property type="protein sequence ID" value="EDP43868.1"/>
    <property type="molecule type" value="Genomic_DNA"/>
</dbReference>
<dbReference type="PANTHER" id="PTHR32379:SF1">
    <property type="entry name" value="GUANIDINOACETATE N-METHYLTRANSFERASE"/>
    <property type="match status" value="1"/>
</dbReference>
<sequence length="379" mass="43175">MLAPERIERNLALHRAAEEGDIVACKTLLSITQPGADWDGSADAWFADEDMLGWDALHYAADAGHIDVIRVLLKNGALWNAVDDLGFTAADIAWSRNHTRCYDVLFEEGVRQSFLVPVIARHAEVDMPVTVSETETKNSDEADRVEWRDTDDMTQVTLATGTQGEVTYSNAAFLQSHLSFMQDEQGQWRCLDKDENLVMAEWENDIMHASAKVLCEGQPDKFSILNVGFGLGIIDEAIQSYRPGRHVIIEPHPDALAFMRERGWDQREGVEIFEGTWEQFLLPENDEDGSIAMKLGTFDAVYFDTYSQDYQVHGLAATNPFFYSVYTRVAELDLHEIGLTTEWQTLRMQVEENTWKGVKRKYWTLDDYYLPVSRMQLVD</sequence>
<keyword evidence="1" id="KW-0040">ANK repeat</keyword>
<dbReference type="CDD" id="cd02440">
    <property type="entry name" value="AdoMet_MTases"/>
    <property type="match status" value="1"/>
</dbReference>
<dbReference type="AlphaFoldDB" id="A8Q0T9"/>
<dbReference type="Gene3D" id="3.40.50.150">
    <property type="entry name" value="Vaccinia Virus protein VP39"/>
    <property type="match status" value="1"/>
</dbReference>
<reference evidence="2 3" key="1">
    <citation type="journal article" date="2007" name="Proc. Natl. Acad. Sci. U.S.A.">
        <title>Dandruff-associated Malassezia genomes reveal convergent and divergent virulence traits shared with plant and human fungal pathogens.</title>
        <authorList>
            <person name="Xu J."/>
            <person name="Saunders C.W."/>
            <person name="Hu P."/>
            <person name="Grant R.A."/>
            <person name="Boekhout T."/>
            <person name="Kuramae E.E."/>
            <person name="Kronstad J.W."/>
            <person name="Deangelis Y.M."/>
            <person name="Reeder N.L."/>
            <person name="Johnstone K.R."/>
            <person name="Leland M."/>
            <person name="Fieno A.M."/>
            <person name="Begley W.M."/>
            <person name="Sun Y."/>
            <person name="Lacey M.P."/>
            <person name="Chaudhary T."/>
            <person name="Keough T."/>
            <person name="Chu L."/>
            <person name="Sears R."/>
            <person name="Yuan B."/>
            <person name="Dawson T.L.Jr."/>
        </authorList>
    </citation>
    <scope>NUCLEOTIDE SEQUENCE [LARGE SCALE GENOMIC DNA]</scope>
    <source>
        <strain evidence="3">ATCC MYA-4612 / CBS 7966</strain>
    </source>
</reference>
<dbReference type="PROSITE" id="PS50088">
    <property type="entry name" value="ANK_REPEAT"/>
    <property type="match status" value="1"/>
</dbReference>
<name>A8Q0T9_MALGO</name>
<protein>
    <submittedName>
        <fullName evidence="2">Uncharacterized protein</fullName>
    </submittedName>
</protein>
<dbReference type="InterPro" id="IPR036770">
    <property type="entry name" value="Ankyrin_rpt-contain_sf"/>
</dbReference>
<dbReference type="Proteomes" id="UP000008837">
    <property type="component" value="Unassembled WGS sequence"/>
</dbReference>
<dbReference type="GO" id="GO:0019702">
    <property type="term" value="F:protein arginine N5-methyltransferase activity"/>
    <property type="evidence" value="ECO:0007669"/>
    <property type="project" value="TreeGrafter"/>
</dbReference>
<keyword evidence="3" id="KW-1185">Reference proteome</keyword>
<dbReference type="VEuPathDB" id="FungiDB:MGL_2081"/>
<dbReference type="GeneID" id="5855389"/>
<dbReference type="SUPFAM" id="SSF53335">
    <property type="entry name" value="S-adenosyl-L-methionine-dependent methyltransferases"/>
    <property type="match status" value="1"/>
</dbReference>
<dbReference type="PROSITE" id="PS50297">
    <property type="entry name" value="ANK_REP_REGION"/>
    <property type="match status" value="1"/>
</dbReference>
<dbReference type="SMART" id="SM00248">
    <property type="entry name" value="ANK"/>
    <property type="match status" value="3"/>
</dbReference>
<dbReference type="InParanoid" id="A8Q0T9"/>